<evidence type="ECO:0000313" key="10">
    <source>
        <dbReference type="EMBL" id="ETS87900.1"/>
    </source>
</evidence>
<dbReference type="GO" id="GO:0020037">
    <property type="term" value="F:heme binding"/>
    <property type="evidence" value="ECO:0007669"/>
    <property type="project" value="InterPro"/>
</dbReference>
<feature type="transmembrane region" description="Helical" evidence="9">
    <location>
        <begin position="5"/>
        <end position="26"/>
    </location>
</feature>
<dbReference type="InterPro" id="IPR017972">
    <property type="entry name" value="Cyt_P450_CS"/>
</dbReference>
<dbReference type="PANTHER" id="PTHR24305:SF166">
    <property type="entry name" value="CYTOCHROME P450 12A4, MITOCHONDRIAL-RELATED"/>
    <property type="match status" value="1"/>
</dbReference>
<dbReference type="GO" id="GO:0016705">
    <property type="term" value="F:oxidoreductase activity, acting on paired donors, with incorporation or reduction of molecular oxygen"/>
    <property type="evidence" value="ECO:0007669"/>
    <property type="project" value="InterPro"/>
</dbReference>
<keyword evidence="5 7" id="KW-0408">Iron</keyword>
<dbReference type="KEGG" id="pfy:PFICI_01728"/>
<dbReference type="STRING" id="1229662.W3XPL1"/>
<dbReference type="PROSITE" id="PS00086">
    <property type="entry name" value="CYTOCHROME_P450"/>
    <property type="match status" value="1"/>
</dbReference>
<sequence length="526" mass="59964">MEKYLIYLAIFVVSMGLYRFFLYPVFISPLAKVPNAHWSSGLSSVWLYSMKWTGRENSEVYQAHLAKGPLIQLAPGLLSVKSIDDGLKTVYLGGFPKPPFYFHGFAVYGKGNLFTIVDNATHSAQKKIMSHAFSKSNVLASQSARIATRDVLFDRVLPKLHKASINDSPIEIIEFNYSYYLDTFVQWQFGHSLRSNLVEDEHERRLYLDGFFGPAGFTFWQYYFPNLSANLRRIGIYLIPKWVDTGFAAVEKWNLDKCDQAQQLLASGQDVPVEDQSLLFEKALKGMSRVDTKPREYPNRLELASDMFSLNSGAFETSGNTTTYLFYEMCRNPQWQTRLRKELMTLKVPPIHVPGTRLDPDDITSPRDLEELPVLQAVIMETLRLWPSVPGGQPRVVPKTTSLGGYHDIPAGTVVQAYASVLHREPEVFPDPFAWKPERWLESSKEELAVMKRWFWGFGSGSRMCIGSHFAYYSIKFLVSSVYTNFTTTIHDHGDMEPNDGYLAGPKGHRLEIKFHKVEDGQDARI</sequence>
<evidence type="ECO:0008006" key="12">
    <source>
        <dbReference type="Google" id="ProtNLM"/>
    </source>
</evidence>
<evidence type="ECO:0000256" key="5">
    <source>
        <dbReference type="ARBA" id="ARBA00023004"/>
    </source>
</evidence>
<dbReference type="HOGENOM" id="CLU_001570_14_2_1"/>
<gene>
    <name evidence="10" type="ORF">PFICI_01728</name>
</gene>
<evidence type="ECO:0000256" key="1">
    <source>
        <dbReference type="ARBA" id="ARBA00001971"/>
    </source>
</evidence>
<name>W3XPL1_PESFW</name>
<keyword evidence="3 7" id="KW-0349">Heme</keyword>
<evidence type="ECO:0000256" key="6">
    <source>
        <dbReference type="ARBA" id="ARBA00023033"/>
    </source>
</evidence>
<keyword evidence="11" id="KW-1185">Reference proteome</keyword>
<accession>W3XPL1</accession>
<evidence type="ECO:0000256" key="2">
    <source>
        <dbReference type="ARBA" id="ARBA00010617"/>
    </source>
</evidence>
<dbReference type="GO" id="GO:0005506">
    <property type="term" value="F:iron ion binding"/>
    <property type="evidence" value="ECO:0007669"/>
    <property type="project" value="InterPro"/>
</dbReference>
<dbReference type="InterPro" id="IPR001128">
    <property type="entry name" value="Cyt_P450"/>
</dbReference>
<keyword evidence="9" id="KW-0472">Membrane</keyword>
<dbReference type="OrthoDB" id="1470350at2759"/>
<feature type="binding site" description="axial binding residue" evidence="7">
    <location>
        <position position="465"/>
    </location>
    <ligand>
        <name>heme</name>
        <dbReference type="ChEBI" id="CHEBI:30413"/>
    </ligand>
    <ligandPart>
        <name>Fe</name>
        <dbReference type="ChEBI" id="CHEBI:18248"/>
    </ligandPart>
</feature>
<dbReference type="PRINTS" id="PR00465">
    <property type="entry name" value="EP450IV"/>
</dbReference>
<comment type="similarity">
    <text evidence="2 8">Belongs to the cytochrome P450 family.</text>
</comment>
<evidence type="ECO:0000256" key="9">
    <source>
        <dbReference type="SAM" id="Phobius"/>
    </source>
</evidence>
<keyword evidence="9" id="KW-1133">Transmembrane helix</keyword>
<dbReference type="GeneID" id="19266741"/>
<dbReference type="RefSeq" id="XP_007828500.1">
    <property type="nucleotide sequence ID" value="XM_007830309.1"/>
</dbReference>
<dbReference type="PRINTS" id="PR00385">
    <property type="entry name" value="P450"/>
</dbReference>
<proteinExistence type="inferred from homology"/>
<evidence type="ECO:0000256" key="7">
    <source>
        <dbReference type="PIRSR" id="PIRSR602403-1"/>
    </source>
</evidence>
<dbReference type="OMA" id="FWQYYFP"/>
<dbReference type="SUPFAM" id="SSF48264">
    <property type="entry name" value="Cytochrome P450"/>
    <property type="match status" value="1"/>
</dbReference>
<reference evidence="11" key="1">
    <citation type="journal article" date="2015" name="BMC Genomics">
        <title>Genomic and transcriptomic analysis of the endophytic fungus Pestalotiopsis fici reveals its lifestyle and high potential for synthesis of natural products.</title>
        <authorList>
            <person name="Wang X."/>
            <person name="Zhang X."/>
            <person name="Liu L."/>
            <person name="Xiang M."/>
            <person name="Wang W."/>
            <person name="Sun X."/>
            <person name="Che Y."/>
            <person name="Guo L."/>
            <person name="Liu G."/>
            <person name="Guo L."/>
            <person name="Wang C."/>
            <person name="Yin W.B."/>
            <person name="Stadler M."/>
            <person name="Zhang X."/>
            <person name="Liu X."/>
        </authorList>
    </citation>
    <scope>NUCLEOTIDE SEQUENCE [LARGE SCALE GENOMIC DNA]</scope>
    <source>
        <strain evidence="11">W106-1 / CGMCC3.15140</strain>
    </source>
</reference>
<dbReference type="InterPro" id="IPR036396">
    <property type="entry name" value="Cyt_P450_sf"/>
</dbReference>
<dbReference type="PANTHER" id="PTHR24305">
    <property type="entry name" value="CYTOCHROME P450"/>
    <property type="match status" value="1"/>
</dbReference>
<evidence type="ECO:0000313" key="11">
    <source>
        <dbReference type="Proteomes" id="UP000030651"/>
    </source>
</evidence>
<keyword evidence="6 8" id="KW-0503">Monooxygenase</keyword>
<dbReference type="Proteomes" id="UP000030651">
    <property type="component" value="Unassembled WGS sequence"/>
</dbReference>
<keyword evidence="4 7" id="KW-0479">Metal-binding</keyword>
<comment type="cofactor">
    <cofactor evidence="1 7">
        <name>heme</name>
        <dbReference type="ChEBI" id="CHEBI:30413"/>
    </cofactor>
</comment>
<dbReference type="InterPro" id="IPR050121">
    <property type="entry name" value="Cytochrome_P450_monoxygenase"/>
</dbReference>
<dbReference type="Gene3D" id="1.10.630.10">
    <property type="entry name" value="Cytochrome P450"/>
    <property type="match status" value="1"/>
</dbReference>
<protein>
    <recommendedName>
        <fullName evidence="12">Cytochrome P450</fullName>
    </recommendedName>
</protein>
<organism evidence="10 11">
    <name type="scientific">Pestalotiopsis fici (strain W106-1 / CGMCC3.15140)</name>
    <dbReference type="NCBI Taxonomy" id="1229662"/>
    <lineage>
        <taxon>Eukaryota</taxon>
        <taxon>Fungi</taxon>
        <taxon>Dikarya</taxon>
        <taxon>Ascomycota</taxon>
        <taxon>Pezizomycotina</taxon>
        <taxon>Sordariomycetes</taxon>
        <taxon>Xylariomycetidae</taxon>
        <taxon>Amphisphaeriales</taxon>
        <taxon>Sporocadaceae</taxon>
        <taxon>Pestalotiopsis</taxon>
    </lineage>
</organism>
<keyword evidence="9" id="KW-0812">Transmembrane</keyword>
<evidence type="ECO:0000256" key="4">
    <source>
        <dbReference type="ARBA" id="ARBA00022723"/>
    </source>
</evidence>
<dbReference type="AlphaFoldDB" id="W3XPL1"/>
<evidence type="ECO:0000256" key="3">
    <source>
        <dbReference type="ARBA" id="ARBA00022617"/>
    </source>
</evidence>
<dbReference type="Pfam" id="PF00067">
    <property type="entry name" value="p450"/>
    <property type="match status" value="1"/>
</dbReference>
<keyword evidence="8" id="KW-0560">Oxidoreductase</keyword>
<dbReference type="InParanoid" id="W3XPL1"/>
<evidence type="ECO:0000256" key="8">
    <source>
        <dbReference type="RuleBase" id="RU000461"/>
    </source>
</evidence>
<dbReference type="GO" id="GO:0004497">
    <property type="term" value="F:monooxygenase activity"/>
    <property type="evidence" value="ECO:0007669"/>
    <property type="project" value="UniProtKB-KW"/>
</dbReference>
<dbReference type="eggNOG" id="KOG0158">
    <property type="taxonomic scope" value="Eukaryota"/>
</dbReference>
<dbReference type="EMBL" id="KI912109">
    <property type="protein sequence ID" value="ETS87900.1"/>
    <property type="molecule type" value="Genomic_DNA"/>
</dbReference>
<dbReference type="InterPro" id="IPR002403">
    <property type="entry name" value="Cyt_P450_E_grp-IV"/>
</dbReference>
<dbReference type="CDD" id="cd11059">
    <property type="entry name" value="CYP_fungal"/>
    <property type="match status" value="1"/>
</dbReference>